<reference evidence="16 17" key="1">
    <citation type="submission" date="2020-02" db="EMBL/GenBank/DDBJ databases">
        <authorList>
            <person name="Zhang X.-Y."/>
        </authorList>
    </citation>
    <scope>NUCLEOTIDE SEQUENCE [LARGE SCALE GENOMIC DNA]</scope>
    <source>
        <strain evidence="16 17">C33</strain>
    </source>
</reference>
<protein>
    <submittedName>
        <fullName evidence="16">HAMP domain-containing protein</fullName>
    </submittedName>
</protein>
<accession>A0A845V1W4</accession>
<keyword evidence="6 13" id="KW-0812">Transmembrane</keyword>
<dbReference type="Proteomes" id="UP000484885">
    <property type="component" value="Unassembled WGS sequence"/>
</dbReference>
<dbReference type="Pfam" id="PF02203">
    <property type="entry name" value="TarH"/>
    <property type="match status" value="1"/>
</dbReference>
<keyword evidence="5" id="KW-0997">Cell inner membrane</keyword>
<dbReference type="Pfam" id="PF00672">
    <property type="entry name" value="HAMP"/>
    <property type="match status" value="1"/>
</dbReference>
<feature type="compositionally biased region" description="Acidic residues" evidence="12">
    <location>
        <begin position="535"/>
        <end position="545"/>
    </location>
</feature>
<feature type="compositionally biased region" description="Low complexity" evidence="12">
    <location>
        <begin position="516"/>
        <end position="529"/>
    </location>
</feature>
<dbReference type="SUPFAM" id="SSF58104">
    <property type="entry name" value="Methyl-accepting chemotaxis protein (MCP) signaling domain"/>
    <property type="match status" value="1"/>
</dbReference>
<evidence type="ECO:0000256" key="3">
    <source>
        <dbReference type="ARBA" id="ARBA00022481"/>
    </source>
</evidence>
<feature type="domain" description="HAMP" evidence="15">
    <location>
        <begin position="212"/>
        <end position="264"/>
    </location>
</feature>
<keyword evidence="3" id="KW-0488">Methylation</keyword>
<dbReference type="PROSITE" id="PS50111">
    <property type="entry name" value="CHEMOTAXIS_TRANSDUC_2"/>
    <property type="match status" value="1"/>
</dbReference>
<gene>
    <name evidence="16" type="ORF">G3I74_10900</name>
</gene>
<evidence type="ECO:0000256" key="8">
    <source>
        <dbReference type="ARBA" id="ARBA00023136"/>
    </source>
</evidence>
<evidence type="ECO:0000256" key="7">
    <source>
        <dbReference type="ARBA" id="ARBA00022989"/>
    </source>
</evidence>
<comment type="similarity">
    <text evidence="10">Belongs to the methyl-accepting chemotaxis (MCP) protein family.</text>
</comment>
<feature type="compositionally biased region" description="Low complexity" evidence="12">
    <location>
        <begin position="469"/>
        <end position="485"/>
    </location>
</feature>
<evidence type="ECO:0000256" key="10">
    <source>
        <dbReference type="ARBA" id="ARBA00029447"/>
    </source>
</evidence>
<evidence type="ECO:0000256" key="9">
    <source>
        <dbReference type="ARBA" id="ARBA00023224"/>
    </source>
</evidence>
<dbReference type="PROSITE" id="PS50885">
    <property type="entry name" value="HAMP"/>
    <property type="match status" value="1"/>
</dbReference>
<proteinExistence type="inferred from homology"/>
<keyword evidence="4" id="KW-0145">Chemotaxis</keyword>
<evidence type="ECO:0000259" key="15">
    <source>
        <dbReference type="PROSITE" id="PS50885"/>
    </source>
</evidence>
<evidence type="ECO:0000259" key="14">
    <source>
        <dbReference type="PROSITE" id="PS50111"/>
    </source>
</evidence>
<dbReference type="InterPro" id="IPR003122">
    <property type="entry name" value="Tar_rcpt_lig-bd"/>
</dbReference>
<dbReference type="GO" id="GO:0004888">
    <property type="term" value="F:transmembrane signaling receptor activity"/>
    <property type="evidence" value="ECO:0007669"/>
    <property type="project" value="InterPro"/>
</dbReference>
<keyword evidence="8 13" id="KW-0472">Membrane</keyword>
<dbReference type="GO" id="GO:0007165">
    <property type="term" value="P:signal transduction"/>
    <property type="evidence" value="ECO:0007669"/>
    <property type="project" value="UniProtKB-KW"/>
</dbReference>
<evidence type="ECO:0000313" key="17">
    <source>
        <dbReference type="Proteomes" id="UP000484885"/>
    </source>
</evidence>
<evidence type="ECO:0000256" key="5">
    <source>
        <dbReference type="ARBA" id="ARBA00022519"/>
    </source>
</evidence>
<dbReference type="GO" id="GO:0006935">
    <property type="term" value="P:chemotaxis"/>
    <property type="evidence" value="ECO:0007669"/>
    <property type="project" value="UniProtKB-KW"/>
</dbReference>
<feature type="domain" description="Methyl-accepting transducer" evidence="14">
    <location>
        <begin position="269"/>
        <end position="484"/>
    </location>
</feature>
<dbReference type="SMART" id="SM00283">
    <property type="entry name" value="MA"/>
    <property type="match status" value="1"/>
</dbReference>
<dbReference type="SMART" id="SM00304">
    <property type="entry name" value="HAMP"/>
    <property type="match status" value="1"/>
</dbReference>
<dbReference type="PANTHER" id="PTHR43531:SF11">
    <property type="entry name" value="METHYL-ACCEPTING CHEMOTAXIS PROTEIN 3"/>
    <property type="match status" value="1"/>
</dbReference>
<evidence type="ECO:0000256" key="13">
    <source>
        <dbReference type="SAM" id="Phobius"/>
    </source>
</evidence>
<dbReference type="Pfam" id="PF00015">
    <property type="entry name" value="MCPsignal"/>
    <property type="match status" value="1"/>
</dbReference>
<keyword evidence="17" id="KW-1185">Reference proteome</keyword>
<dbReference type="InterPro" id="IPR004090">
    <property type="entry name" value="Chemotax_Me-accpt_rcpt"/>
</dbReference>
<sequence length="545" mass="57600">MFKNLSVKIKLSILIGFLSVLLVGIGAVGLFGMGETVQGLQTVYEDRAIPIADLGDIRARLLRNRLAVAVSQVSPDADFIRQQMNLVDNNIRAIGELWDGFMATTLTPEEARLAEQFQTDRTRFVQEGLVPAVAALREGDLVRVETIVTDKIRPLYEPVGSGLDALIDLQVRVAEEEYQAAQSTYASLRNFAIAAIAIGVLLSIALGLMIIRGITVPLGVAVQLAKDLSKGDFTRKVEIESKDEIGQLLAAMKEMVSKLSQIVKEVNGSSEALASASEEVSSTAQNLSQGASEQAASVEETTASVEQMSASIEQNTENAKVTNTMSSKASEEAKKGGEAVLKTVDAMKSIADKIKIIDDIAYQTNLLALNAAIEAARAGEHGKGFAVVAAEVRKLAERSQVASQEIGEVATGSVSLAEQAGSLLDEIVPAIQKTADLVEEISAASQEQASGAGQINSAMEQLNSITQQSASSSEELASTSEEMSAQAEQLQQLMTFFKIDGGSNAGLPMRSGGSSGSAAGRLVAAASKAPRTSGDEDEDSQFVRF</sequence>
<evidence type="ECO:0000256" key="12">
    <source>
        <dbReference type="SAM" id="MobiDB-lite"/>
    </source>
</evidence>
<comment type="caution">
    <text evidence="16">The sequence shown here is derived from an EMBL/GenBank/DDBJ whole genome shotgun (WGS) entry which is preliminary data.</text>
</comment>
<comment type="subcellular location">
    <subcellularLocation>
        <location evidence="1">Cell inner membrane</location>
        <topology evidence="1">Multi-pass membrane protein</topology>
    </subcellularLocation>
</comment>
<dbReference type="GO" id="GO:0005886">
    <property type="term" value="C:plasma membrane"/>
    <property type="evidence" value="ECO:0007669"/>
    <property type="project" value="UniProtKB-SubCell"/>
</dbReference>
<dbReference type="InterPro" id="IPR004089">
    <property type="entry name" value="MCPsignal_dom"/>
</dbReference>
<organism evidence="16 17">
    <name type="scientific">Wenzhouxiangella limi</name>
    <dbReference type="NCBI Taxonomy" id="2707351"/>
    <lineage>
        <taxon>Bacteria</taxon>
        <taxon>Pseudomonadati</taxon>
        <taxon>Pseudomonadota</taxon>
        <taxon>Gammaproteobacteria</taxon>
        <taxon>Chromatiales</taxon>
        <taxon>Wenzhouxiangellaceae</taxon>
        <taxon>Wenzhouxiangella</taxon>
    </lineage>
</organism>
<feature type="region of interest" description="Disordered" evidence="12">
    <location>
        <begin position="464"/>
        <end position="485"/>
    </location>
</feature>
<keyword evidence="9 11" id="KW-0807">Transducer</keyword>
<evidence type="ECO:0000256" key="11">
    <source>
        <dbReference type="PROSITE-ProRule" id="PRU00284"/>
    </source>
</evidence>
<feature type="region of interest" description="Disordered" evidence="12">
    <location>
        <begin position="284"/>
        <end position="305"/>
    </location>
</feature>
<dbReference type="Gene3D" id="1.10.287.950">
    <property type="entry name" value="Methyl-accepting chemotaxis protein"/>
    <property type="match status" value="1"/>
</dbReference>
<evidence type="ECO:0000256" key="6">
    <source>
        <dbReference type="ARBA" id="ARBA00022692"/>
    </source>
</evidence>
<evidence type="ECO:0000256" key="2">
    <source>
        <dbReference type="ARBA" id="ARBA00022475"/>
    </source>
</evidence>
<dbReference type="EMBL" id="JAAGSC010000041">
    <property type="protein sequence ID" value="NDY96240.1"/>
    <property type="molecule type" value="Genomic_DNA"/>
</dbReference>
<evidence type="ECO:0000256" key="1">
    <source>
        <dbReference type="ARBA" id="ARBA00004429"/>
    </source>
</evidence>
<dbReference type="CDD" id="cd06225">
    <property type="entry name" value="HAMP"/>
    <property type="match status" value="1"/>
</dbReference>
<dbReference type="AlphaFoldDB" id="A0A845V1W4"/>
<dbReference type="RefSeq" id="WP_164211607.1">
    <property type="nucleotide sequence ID" value="NZ_JAAGSC010000041.1"/>
</dbReference>
<dbReference type="InterPro" id="IPR003660">
    <property type="entry name" value="HAMP_dom"/>
</dbReference>
<feature type="region of interest" description="Disordered" evidence="12">
    <location>
        <begin position="504"/>
        <end position="545"/>
    </location>
</feature>
<feature type="transmembrane region" description="Helical" evidence="13">
    <location>
        <begin position="191"/>
        <end position="211"/>
    </location>
</feature>
<dbReference type="PANTHER" id="PTHR43531">
    <property type="entry name" value="PROTEIN ICFG"/>
    <property type="match status" value="1"/>
</dbReference>
<evidence type="ECO:0000313" key="16">
    <source>
        <dbReference type="EMBL" id="NDY96240.1"/>
    </source>
</evidence>
<dbReference type="FunFam" id="1.10.287.950:FF:000001">
    <property type="entry name" value="Methyl-accepting chemotaxis sensory transducer"/>
    <property type="match status" value="1"/>
</dbReference>
<feature type="transmembrane region" description="Helical" evidence="13">
    <location>
        <begin position="12"/>
        <end position="33"/>
    </location>
</feature>
<dbReference type="InterPro" id="IPR051310">
    <property type="entry name" value="MCP_chemotaxis"/>
</dbReference>
<name>A0A845V1W4_9GAMM</name>
<keyword evidence="7 13" id="KW-1133">Transmembrane helix</keyword>
<dbReference type="PRINTS" id="PR00260">
    <property type="entry name" value="CHEMTRNSDUCR"/>
</dbReference>
<keyword evidence="2" id="KW-1003">Cell membrane</keyword>
<evidence type="ECO:0000256" key="4">
    <source>
        <dbReference type="ARBA" id="ARBA00022500"/>
    </source>
</evidence>